<comment type="catalytic activity">
    <reaction evidence="9">
        <text>DNA(n) + a 2'-deoxyribonucleoside 5'-triphosphate = DNA(n+1) + diphosphate</text>
        <dbReference type="Rhea" id="RHEA:22508"/>
        <dbReference type="Rhea" id="RHEA-COMP:17339"/>
        <dbReference type="Rhea" id="RHEA-COMP:17340"/>
        <dbReference type="ChEBI" id="CHEBI:33019"/>
        <dbReference type="ChEBI" id="CHEBI:61560"/>
        <dbReference type="ChEBI" id="CHEBI:173112"/>
        <dbReference type="EC" id="2.7.7.7"/>
    </reaction>
</comment>
<evidence type="ECO:0000259" key="11">
    <source>
        <dbReference type="Pfam" id="PF04042"/>
    </source>
</evidence>
<keyword evidence="6" id="KW-0235">DNA replication</keyword>
<evidence type="ECO:0000256" key="5">
    <source>
        <dbReference type="ARBA" id="ARBA00022695"/>
    </source>
</evidence>
<dbReference type="GO" id="GO:0043625">
    <property type="term" value="C:delta DNA polymerase complex"/>
    <property type="evidence" value="ECO:0007669"/>
    <property type="project" value="TreeGrafter"/>
</dbReference>
<dbReference type="EMBL" id="JAGHQL010000058">
    <property type="protein sequence ID" value="KAH0542230.1"/>
    <property type="molecule type" value="Genomic_DNA"/>
</dbReference>
<dbReference type="FunFam" id="2.40.50.430:FF:000002">
    <property type="entry name" value="DNA polymerase delta subunit"/>
    <property type="match status" value="1"/>
</dbReference>
<dbReference type="InterPro" id="IPR040663">
    <property type="entry name" value="DNA_pol_D_N"/>
</dbReference>
<dbReference type="Pfam" id="PF04042">
    <property type="entry name" value="DNA_pol_E_B"/>
    <property type="match status" value="1"/>
</dbReference>
<comment type="similarity">
    <text evidence="2">Belongs to the DNA polymerase delta/II small subunit family.</text>
</comment>
<comment type="caution">
    <text evidence="13">The sequence shown here is derived from an EMBL/GenBank/DDBJ whole genome shotgun (WGS) entry which is preliminary data.</text>
</comment>
<keyword evidence="7" id="KW-0239">DNA-directed DNA polymerase</keyword>
<dbReference type="GO" id="GO:0003887">
    <property type="term" value="F:DNA-directed DNA polymerase activity"/>
    <property type="evidence" value="ECO:0007669"/>
    <property type="project" value="UniProtKB-KW"/>
</dbReference>
<feature type="compositionally biased region" description="Basic and acidic residues" evidence="10">
    <location>
        <begin position="1"/>
        <end position="19"/>
    </location>
</feature>
<dbReference type="Pfam" id="PF18018">
    <property type="entry name" value="DNA_pol_D_N"/>
    <property type="match status" value="1"/>
</dbReference>
<keyword evidence="4" id="KW-0808">Transferase</keyword>
<dbReference type="FunFam" id="3.60.21.50:FF:000006">
    <property type="entry name" value="DNA polymerase delta subunit 2, putative"/>
    <property type="match status" value="1"/>
</dbReference>
<dbReference type="OrthoDB" id="3763at2759"/>
<evidence type="ECO:0000256" key="3">
    <source>
        <dbReference type="ARBA" id="ARBA00012417"/>
    </source>
</evidence>
<dbReference type="Gene3D" id="2.40.50.430">
    <property type="match status" value="1"/>
</dbReference>
<dbReference type="CDD" id="cd07387">
    <property type="entry name" value="MPP_PolD2_C"/>
    <property type="match status" value="1"/>
</dbReference>
<keyword evidence="8" id="KW-0539">Nucleus</keyword>
<dbReference type="GO" id="GO:0006281">
    <property type="term" value="P:DNA repair"/>
    <property type="evidence" value="ECO:0007669"/>
    <property type="project" value="UniProtKB-ARBA"/>
</dbReference>
<gene>
    <name evidence="13" type="ORF">FGG08_003352</name>
</gene>
<dbReference type="Proteomes" id="UP000698800">
    <property type="component" value="Unassembled WGS sequence"/>
</dbReference>
<sequence length="504" mass="55646">MATDRGDDGGDGFLRDPSGREYPVIARAPSSYNPLQTFHLDAEKHYQQQYADLYFLRLAKLKPSVEDVAAEAWDGFQIGGELVRRVERVLDVRQGELCWVAGTVYMDMPLKPNILDDISKDHWISAPAPREKYISSDGSHRMMLEDVSGRLRLTGAALEGEILVTGCIIAVMGTENANGDFDVVDMRFPDLPRQPQRWERDDINAATKGASTKSREARPDGTKVAILSGLGIKGDEAEGLRNDIFMEWLLGEASGESEQAAVSKISRLILAGNSLAEAAPIPSRDELAGKKHSKKYGYDSSAYNPAPTSHLDNLLSTLLPSVPITLIPGATDPANVSLPQQPIHAAMFPLSRAYAAPPGQPQAELPDWFHSATNPWEGDVDGWRMLGTGGQPVDDIFKYVEGDDRLAMMERMLRWRCVAPTAPDTLWCYPFQDKDQFVLEECPHVFFVGNQPRFETALISGPAGQTVRLIAVPRFKETGEVILLDTETLDVESVRFEIFDKGDS</sequence>
<dbReference type="AlphaFoldDB" id="A0A9P8IB72"/>
<organism evidence="13 14">
    <name type="scientific">Glutinoglossum americanum</name>
    <dbReference type="NCBI Taxonomy" id="1670608"/>
    <lineage>
        <taxon>Eukaryota</taxon>
        <taxon>Fungi</taxon>
        <taxon>Dikarya</taxon>
        <taxon>Ascomycota</taxon>
        <taxon>Pezizomycotina</taxon>
        <taxon>Geoglossomycetes</taxon>
        <taxon>Geoglossales</taxon>
        <taxon>Geoglossaceae</taxon>
        <taxon>Glutinoglossum</taxon>
    </lineage>
</organism>
<keyword evidence="5" id="KW-0548">Nucleotidyltransferase</keyword>
<reference evidence="13" key="1">
    <citation type="submission" date="2021-03" db="EMBL/GenBank/DDBJ databases">
        <title>Comparative genomics and phylogenomic investigation of the class Geoglossomycetes provide insights into ecological specialization and systematics.</title>
        <authorList>
            <person name="Melie T."/>
            <person name="Pirro S."/>
            <person name="Miller A.N."/>
            <person name="Quandt A."/>
        </authorList>
    </citation>
    <scope>NUCLEOTIDE SEQUENCE</scope>
    <source>
        <strain evidence="13">GBOQ0MN5Z8</strain>
    </source>
</reference>
<dbReference type="InterPro" id="IPR041863">
    <property type="entry name" value="PolD2_C"/>
</dbReference>
<name>A0A9P8IB72_9PEZI</name>
<proteinExistence type="inferred from homology"/>
<keyword evidence="14" id="KW-1185">Reference proteome</keyword>
<feature type="domain" description="DNA polymerase delta subunit OB-fold" evidence="12">
    <location>
        <begin position="49"/>
        <end position="186"/>
    </location>
</feature>
<dbReference type="GO" id="GO:0006273">
    <property type="term" value="P:lagging strand elongation"/>
    <property type="evidence" value="ECO:0007669"/>
    <property type="project" value="UniProtKB-ARBA"/>
</dbReference>
<evidence type="ECO:0000259" key="12">
    <source>
        <dbReference type="Pfam" id="PF18018"/>
    </source>
</evidence>
<evidence type="ECO:0000256" key="10">
    <source>
        <dbReference type="SAM" id="MobiDB-lite"/>
    </source>
</evidence>
<evidence type="ECO:0000313" key="14">
    <source>
        <dbReference type="Proteomes" id="UP000698800"/>
    </source>
</evidence>
<evidence type="ECO:0000256" key="1">
    <source>
        <dbReference type="ARBA" id="ARBA00004123"/>
    </source>
</evidence>
<dbReference type="PANTHER" id="PTHR10416">
    <property type="entry name" value="DNA POLYMERASE DELTA SUBUNIT 2"/>
    <property type="match status" value="1"/>
</dbReference>
<evidence type="ECO:0000256" key="4">
    <source>
        <dbReference type="ARBA" id="ARBA00022679"/>
    </source>
</evidence>
<evidence type="ECO:0000256" key="8">
    <source>
        <dbReference type="ARBA" id="ARBA00023242"/>
    </source>
</evidence>
<dbReference type="EC" id="2.7.7.7" evidence="3"/>
<feature type="region of interest" description="Disordered" evidence="10">
    <location>
        <begin position="1"/>
        <end position="20"/>
    </location>
</feature>
<evidence type="ECO:0000256" key="9">
    <source>
        <dbReference type="ARBA" id="ARBA00049244"/>
    </source>
</evidence>
<evidence type="ECO:0000313" key="13">
    <source>
        <dbReference type="EMBL" id="KAH0542230.1"/>
    </source>
</evidence>
<comment type="subcellular location">
    <subcellularLocation>
        <location evidence="1">Nucleus</location>
    </subcellularLocation>
</comment>
<feature type="domain" description="DNA polymerase alpha/delta/epsilon subunit B" evidence="11">
    <location>
        <begin position="224"/>
        <end position="455"/>
    </location>
</feature>
<dbReference type="InterPro" id="IPR024826">
    <property type="entry name" value="DNA_pol_delta/II_ssu"/>
</dbReference>
<evidence type="ECO:0000256" key="2">
    <source>
        <dbReference type="ARBA" id="ARBA00006035"/>
    </source>
</evidence>
<evidence type="ECO:0000256" key="7">
    <source>
        <dbReference type="ARBA" id="ARBA00022932"/>
    </source>
</evidence>
<dbReference type="GO" id="GO:0003677">
    <property type="term" value="F:DNA binding"/>
    <property type="evidence" value="ECO:0007669"/>
    <property type="project" value="InterPro"/>
</dbReference>
<dbReference type="InterPro" id="IPR007185">
    <property type="entry name" value="DNA_pol_a/d/e_bsu"/>
</dbReference>
<dbReference type="PANTHER" id="PTHR10416:SF0">
    <property type="entry name" value="DNA POLYMERASE DELTA SUBUNIT 2"/>
    <property type="match status" value="1"/>
</dbReference>
<evidence type="ECO:0000256" key="6">
    <source>
        <dbReference type="ARBA" id="ARBA00022705"/>
    </source>
</evidence>
<dbReference type="Gene3D" id="3.60.21.50">
    <property type="match status" value="1"/>
</dbReference>
<accession>A0A9P8IB72</accession>
<protein>
    <recommendedName>
        <fullName evidence="3">DNA-directed DNA polymerase</fullName>
        <ecNumber evidence="3">2.7.7.7</ecNumber>
    </recommendedName>
</protein>